<reference evidence="1" key="1">
    <citation type="submission" date="2019-03" db="EMBL/GenBank/DDBJ databases">
        <title>Single cell metagenomics reveals metabolic interactions within the superorganism composed of flagellate Streblomastix strix and complex community of Bacteroidetes bacteria on its surface.</title>
        <authorList>
            <person name="Treitli S.C."/>
            <person name="Kolisko M."/>
            <person name="Husnik F."/>
            <person name="Keeling P."/>
            <person name="Hampl V."/>
        </authorList>
    </citation>
    <scope>NUCLEOTIDE SEQUENCE</scope>
    <source>
        <strain evidence="1">STM</strain>
    </source>
</reference>
<dbReference type="PANTHER" id="PTHR43567">
    <property type="entry name" value="FLAVOREDOXIN-RELATED-RELATED"/>
    <property type="match status" value="1"/>
</dbReference>
<comment type="caution">
    <text evidence="1">The sequence shown here is derived from an EMBL/GenBank/DDBJ whole genome shotgun (WGS) entry which is preliminary data.</text>
</comment>
<dbReference type="SUPFAM" id="SSF50475">
    <property type="entry name" value="FMN-binding split barrel"/>
    <property type="match status" value="1"/>
</dbReference>
<dbReference type="EMBL" id="SNRY01003324">
    <property type="protein sequence ID" value="KAA6321397.1"/>
    <property type="molecule type" value="Genomic_DNA"/>
</dbReference>
<dbReference type="PANTHER" id="PTHR43567:SF5">
    <property type="entry name" value="HYPOTHETICAL CYTOSOLIC PROTEIN"/>
    <property type="match status" value="1"/>
</dbReference>
<accession>A0A5J4QHV4</accession>
<protein>
    <submittedName>
        <fullName evidence="1">Flavoredoxin</fullName>
    </submittedName>
</protein>
<dbReference type="AlphaFoldDB" id="A0A5J4QHV4"/>
<gene>
    <name evidence="1" type="ORF">EZS27_028947</name>
</gene>
<sequence length="190" mass="22049">MKTTNHENVKELHFDLLFKQISPQEMGDNFNLFTLAGKDFFVITAGKEDLYNSMVGSGGGMGMLFRKPTTWCLLRADRYTLVLIEKEQTYTLSYFPDEYREQMLFLGSKSGRDSEKMKEVALTSVRTPSGNRSFKEAKLIIECKLTQITTPNPTDFYTQEAKDWINEAYKDANDYRKYVFGEITHVWVKK</sequence>
<dbReference type="InterPro" id="IPR052174">
    <property type="entry name" value="Flavoredoxin"/>
</dbReference>
<proteinExistence type="predicted"/>
<organism evidence="1">
    <name type="scientific">termite gut metagenome</name>
    <dbReference type="NCBI Taxonomy" id="433724"/>
    <lineage>
        <taxon>unclassified sequences</taxon>
        <taxon>metagenomes</taxon>
        <taxon>organismal metagenomes</taxon>
    </lineage>
</organism>
<dbReference type="InterPro" id="IPR012349">
    <property type="entry name" value="Split_barrel_FMN-bd"/>
</dbReference>
<evidence type="ECO:0000313" key="1">
    <source>
        <dbReference type="EMBL" id="KAA6321397.1"/>
    </source>
</evidence>
<dbReference type="Gene3D" id="2.30.110.10">
    <property type="entry name" value="Electron Transport, Fmn-binding Protein, Chain A"/>
    <property type="match status" value="1"/>
</dbReference>
<name>A0A5J4QHV4_9ZZZZ</name>